<dbReference type="Proteomes" id="UP000252519">
    <property type="component" value="Unassembled WGS sequence"/>
</dbReference>
<dbReference type="EMBL" id="JOJR01025149">
    <property type="protein sequence ID" value="RCN23705.1"/>
    <property type="molecule type" value="Genomic_DNA"/>
</dbReference>
<comment type="caution">
    <text evidence="1">The sequence shown here is derived from an EMBL/GenBank/DDBJ whole genome shotgun (WGS) entry which is preliminary data.</text>
</comment>
<dbReference type="AlphaFoldDB" id="A0A368EYE8"/>
<proteinExistence type="predicted"/>
<gene>
    <name evidence="1" type="ORF">ANCCAN_30608</name>
</gene>
<organism evidence="1 2">
    <name type="scientific">Ancylostoma caninum</name>
    <name type="common">Dog hookworm</name>
    <dbReference type="NCBI Taxonomy" id="29170"/>
    <lineage>
        <taxon>Eukaryota</taxon>
        <taxon>Metazoa</taxon>
        <taxon>Ecdysozoa</taxon>
        <taxon>Nematoda</taxon>
        <taxon>Chromadorea</taxon>
        <taxon>Rhabditida</taxon>
        <taxon>Rhabditina</taxon>
        <taxon>Rhabditomorpha</taxon>
        <taxon>Strongyloidea</taxon>
        <taxon>Ancylostomatidae</taxon>
        <taxon>Ancylostomatinae</taxon>
        <taxon>Ancylostoma</taxon>
    </lineage>
</organism>
<protein>
    <submittedName>
        <fullName evidence="1">Uncharacterized protein</fullName>
    </submittedName>
</protein>
<keyword evidence="2" id="KW-1185">Reference proteome</keyword>
<reference evidence="1 2" key="1">
    <citation type="submission" date="2014-10" db="EMBL/GenBank/DDBJ databases">
        <title>Draft genome of the hookworm Ancylostoma caninum.</title>
        <authorList>
            <person name="Mitreva M."/>
        </authorList>
    </citation>
    <scope>NUCLEOTIDE SEQUENCE [LARGE SCALE GENOMIC DNA]</scope>
    <source>
        <strain evidence="1 2">Baltimore</strain>
    </source>
</reference>
<evidence type="ECO:0000313" key="1">
    <source>
        <dbReference type="EMBL" id="RCN23705.1"/>
    </source>
</evidence>
<evidence type="ECO:0000313" key="2">
    <source>
        <dbReference type="Proteomes" id="UP000252519"/>
    </source>
</evidence>
<sequence>MLSSHASHERVLSILSQLCAISFMDTPDATSHSTATEFLHVQGEVSF</sequence>
<accession>A0A368EYE8</accession>
<name>A0A368EYE8_ANCCA</name>